<dbReference type="GO" id="GO:0004560">
    <property type="term" value="F:alpha-L-fucosidase activity"/>
    <property type="evidence" value="ECO:0007669"/>
    <property type="project" value="InterPro"/>
</dbReference>
<protein>
    <recommendedName>
        <fullName evidence="2">alpha-L-fucosidase</fullName>
        <ecNumber evidence="2">3.2.1.51</ecNumber>
    </recommendedName>
</protein>
<dbReference type="GO" id="GO:0005764">
    <property type="term" value="C:lysosome"/>
    <property type="evidence" value="ECO:0007669"/>
    <property type="project" value="TreeGrafter"/>
</dbReference>
<evidence type="ECO:0000256" key="2">
    <source>
        <dbReference type="ARBA" id="ARBA00012662"/>
    </source>
</evidence>
<dbReference type="InterPro" id="IPR000421">
    <property type="entry name" value="FA58C"/>
</dbReference>
<name>A0A1M6RNH4_XYLRU</name>
<comment type="similarity">
    <text evidence="1">Belongs to the glycosyl hydrolase 29 family.</text>
</comment>
<evidence type="ECO:0000256" key="5">
    <source>
        <dbReference type="ARBA" id="ARBA00023295"/>
    </source>
</evidence>
<feature type="domain" description="Glycoside hydrolase family 29 N-terminal" evidence="7">
    <location>
        <begin position="95"/>
        <end position="385"/>
    </location>
</feature>
<dbReference type="SUPFAM" id="SSF51445">
    <property type="entry name" value="(Trans)glycosidases"/>
    <property type="match status" value="1"/>
</dbReference>
<dbReference type="SUPFAM" id="SSF49785">
    <property type="entry name" value="Galactose-binding domain-like"/>
    <property type="match status" value="2"/>
</dbReference>
<dbReference type="EMBL" id="FRBD01000002">
    <property type="protein sequence ID" value="SHK33996.1"/>
    <property type="molecule type" value="Genomic_DNA"/>
</dbReference>
<dbReference type="InterPro" id="IPR008979">
    <property type="entry name" value="Galactose-bd-like_sf"/>
</dbReference>
<evidence type="ECO:0000259" key="7">
    <source>
        <dbReference type="Pfam" id="PF01120"/>
    </source>
</evidence>
<evidence type="ECO:0000256" key="1">
    <source>
        <dbReference type="ARBA" id="ARBA00007951"/>
    </source>
</evidence>
<evidence type="ECO:0000313" key="8">
    <source>
        <dbReference type="EMBL" id="SHK33996.1"/>
    </source>
</evidence>
<dbReference type="InterPro" id="IPR000933">
    <property type="entry name" value="Glyco_hydro_29"/>
</dbReference>
<feature type="domain" description="F5/8 type C" evidence="6">
    <location>
        <begin position="533"/>
        <end position="613"/>
    </location>
</feature>
<evidence type="ECO:0000259" key="6">
    <source>
        <dbReference type="Pfam" id="PF00754"/>
    </source>
</evidence>
<dbReference type="SMART" id="SM00812">
    <property type="entry name" value="Alpha_L_fucos"/>
    <property type="match status" value="1"/>
</dbReference>
<dbReference type="InterPro" id="IPR057739">
    <property type="entry name" value="Glyco_hydro_29_N"/>
</dbReference>
<dbReference type="PANTHER" id="PTHR10030">
    <property type="entry name" value="ALPHA-L-FUCOSIDASE"/>
    <property type="match status" value="1"/>
</dbReference>
<dbReference type="GO" id="GO:0006004">
    <property type="term" value="P:fucose metabolic process"/>
    <property type="evidence" value="ECO:0007669"/>
    <property type="project" value="TreeGrafter"/>
</dbReference>
<dbReference type="Pfam" id="PF00754">
    <property type="entry name" value="F5_F8_type_C"/>
    <property type="match status" value="1"/>
</dbReference>
<dbReference type="Proteomes" id="UP000184130">
    <property type="component" value="Unassembled WGS sequence"/>
</dbReference>
<evidence type="ECO:0000256" key="3">
    <source>
        <dbReference type="ARBA" id="ARBA00022729"/>
    </source>
</evidence>
<organism evidence="8 9">
    <name type="scientific">Xylanibacter ruminicola</name>
    <name type="common">Prevotella ruminicola</name>
    <dbReference type="NCBI Taxonomy" id="839"/>
    <lineage>
        <taxon>Bacteria</taxon>
        <taxon>Pseudomonadati</taxon>
        <taxon>Bacteroidota</taxon>
        <taxon>Bacteroidia</taxon>
        <taxon>Bacteroidales</taxon>
        <taxon>Prevotellaceae</taxon>
        <taxon>Xylanibacter</taxon>
    </lineage>
</organism>
<dbReference type="Gene3D" id="3.20.20.80">
    <property type="entry name" value="Glycosidases"/>
    <property type="match status" value="1"/>
</dbReference>
<dbReference type="AlphaFoldDB" id="A0A1M6RNH4"/>
<sequence length="630" mass="72718">MALFFHQLDFFDIAVENIGNNSYYIEKTLKKFGMKQYFYLLCSKNLIIMKGYYAKIAVVLLIAMLTMQANGQVRKPTPCGPVPTENQLRWQDMEMYAFIHYSLNTYTDQEWGFGNEDPKLFNPSHLDCKQWASVCKQAGMKGIIFTAKHHCGFCMWPSKYTEYSVKNSPWKDGKGDVVRELADACRAEGLKFAVYLSPWDRNHPEYGRPEYVTYFRNQLRELLTQYGDIFEVWFDGANGGDGWYGGANETRKIDRTTYYQWPETYKMIRELQPNCLIWNDGSDRGDLRWVGTEAGNVGETNWSLLNHDGEVTWPMLHYGLETGDSWVPGETNTSIRPGWFYHDTENEHVKSLSKLMDTYYKSVGRNSTLLLNFPIAPNGRIHPTDSLRGIAFNKMIHEVFKTDLAKKAKINTQGNTTIINFKKPTAINRFVVEENIRYGQRVKKFALEALVDGQWQPLKDELVENGDGLTTIGHRRIICFPTIKATQLRFTVLESRCEPMITRTSVYLAPELTADIPDSGEKRSSGLHYYFSNPKEMMIDWDTEQTITSFRYLPPKNTREGLVTHYTLWASTDWANWTKLAQGEFSNIVNNPIWQTIKFAPTKARVLRLDADRLAEGDRMTFGDIDVINQ</sequence>
<keyword evidence="4" id="KW-0378">Hydrolase</keyword>
<reference evidence="8 9" key="1">
    <citation type="submission" date="2016-11" db="EMBL/GenBank/DDBJ databases">
        <authorList>
            <person name="Jaros S."/>
            <person name="Januszkiewicz K."/>
            <person name="Wedrychowicz H."/>
        </authorList>
    </citation>
    <scope>NUCLEOTIDE SEQUENCE [LARGE SCALE GENOMIC DNA]</scope>
    <source>
        <strain evidence="8 9">KHT3</strain>
    </source>
</reference>
<dbReference type="Gene3D" id="2.60.120.260">
    <property type="entry name" value="Galactose-binding domain-like"/>
    <property type="match status" value="2"/>
</dbReference>
<accession>A0A1M6RNH4</accession>
<evidence type="ECO:0000313" key="9">
    <source>
        <dbReference type="Proteomes" id="UP000184130"/>
    </source>
</evidence>
<gene>
    <name evidence="8" type="ORF">SAMN05216463_10240</name>
</gene>
<dbReference type="InterPro" id="IPR017853">
    <property type="entry name" value="GH"/>
</dbReference>
<keyword evidence="3" id="KW-0732">Signal</keyword>
<dbReference type="GO" id="GO:0016139">
    <property type="term" value="P:glycoside catabolic process"/>
    <property type="evidence" value="ECO:0007669"/>
    <property type="project" value="TreeGrafter"/>
</dbReference>
<keyword evidence="5" id="KW-0326">Glycosidase</keyword>
<dbReference type="Pfam" id="PF01120">
    <property type="entry name" value="Alpha_L_fucos"/>
    <property type="match status" value="1"/>
</dbReference>
<proteinExistence type="inferred from homology"/>
<dbReference type="EC" id="3.2.1.51" evidence="2"/>
<dbReference type="PANTHER" id="PTHR10030:SF37">
    <property type="entry name" value="ALPHA-L-FUCOSIDASE-RELATED"/>
    <property type="match status" value="1"/>
</dbReference>
<evidence type="ECO:0000256" key="4">
    <source>
        <dbReference type="ARBA" id="ARBA00022801"/>
    </source>
</evidence>